<name>A0AAW4XPY7_RHORH</name>
<gene>
    <name evidence="1" type="ORF">LQ384_27490</name>
</gene>
<evidence type="ECO:0000313" key="1">
    <source>
        <dbReference type="EMBL" id="MCD2114849.1"/>
    </source>
</evidence>
<dbReference type="RefSeq" id="WP_230792792.1">
    <property type="nucleotide sequence ID" value="NZ_JAJNCO010000031.1"/>
</dbReference>
<organism evidence="1 2">
    <name type="scientific">Rhodococcus rhodochrous</name>
    <dbReference type="NCBI Taxonomy" id="1829"/>
    <lineage>
        <taxon>Bacteria</taxon>
        <taxon>Bacillati</taxon>
        <taxon>Actinomycetota</taxon>
        <taxon>Actinomycetes</taxon>
        <taxon>Mycobacteriales</taxon>
        <taxon>Nocardiaceae</taxon>
        <taxon>Rhodococcus</taxon>
    </lineage>
</organism>
<proteinExistence type="predicted"/>
<evidence type="ECO:0008006" key="3">
    <source>
        <dbReference type="Google" id="ProtNLM"/>
    </source>
</evidence>
<protein>
    <recommendedName>
        <fullName evidence="3">Endonuclease/exonuclease/phosphatase domain-containing protein</fullName>
    </recommendedName>
</protein>
<sequence>MLAARFDPCIPTVVAGDFNQRLPRRGQPEIVYERLCHVVSRWTLHTTGDLEHGPSIDRIASNLRCTSVRTWPGRDECGLSSDRAGVVCTLRHAPAGSPAR</sequence>
<comment type="caution">
    <text evidence="1">The sequence shown here is derived from an EMBL/GenBank/DDBJ whole genome shotgun (WGS) entry which is preliminary data.</text>
</comment>
<dbReference type="Proteomes" id="UP001198630">
    <property type="component" value="Unassembled WGS sequence"/>
</dbReference>
<dbReference type="EMBL" id="JAJNCO010000031">
    <property type="protein sequence ID" value="MCD2114849.1"/>
    <property type="molecule type" value="Genomic_DNA"/>
</dbReference>
<evidence type="ECO:0000313" key="2">
    <source>
        <dbReference type="Proteomes" id="UP001198630"/>
    </source>
</evidence>
<dbReference type="AlphaFoldDB" id="A0AAW4XPY7"/>
<reference evidence="1" key="1">
    <citation type="submission" date="2021-11" db="EMBL/GenBank/DDBJ databases">
        <title>Development of a sustainable strategy for remediation of hydrocarbon-contaminated territories based on the waste exchange concept.</title>
        <authorList>
            <person name="Elkin A."/>
        </authorList>
    </citation>
    <scope>NUCLEOTIDE SEQUENCE</scope>
    <source>
        <strain evidence="1">IEGM 757</strain>
    </source>
</reference>
<accession>A0AAW4XPY7</accession>